<comment type="caution">
    <text evidence="1">The sequence shown here is derived from an EMBL/GenBank/DDBJ whole genome shotgun (WGS) entry which is preliminary data.</text>
</comment>
<sequence length="101" mass="10958">MHSGLVCSPPEFSSPLFCCQFLDMQQVPNLNPQSLVTAPSALAVGFSSLICPFSPLISFSSKLILSIVCSITKLFAELYSLSLANSSKLRNLAFHQAFNDE</sequence>
<dbReference type="Proteomes" id="UP001367508">
    <property type="component" value="Unassembled WGS sequence"/>
</dbReference>
<dbReference type="AlphaFoldDB" id="A0AAN9KR99"/>
<evidence type="ECO:0000313" key="1">
    <source>
        <dbReference type="EMBL" id="KAK7322450.1"/>
    </source>
</evidence>
<gene>
    <name evidence="1" type="ORF">VNO77_25830</name>
</gene>
<name>A0AAN9KR99_CANGL</name>
<protein>
    <submittedName>
        <fullName evidence="1">Uncharacterized protein</fullName>
    </submittedName>
</protein>
<proteinExistence type="predicted"/>
<organism evidence="1 2">
    <name type="scientific">Canavalia gladiata</name>
    <name type="common">Sword bean</name>
    <name type="synonym">Dolichos gladiatus</name>
    <dbReference type="NCBI Taxonomy" id="3824"/>
    <lineage>
        <taxon>Eukaryota</taxon>
        <taxon>Viridiplantae</taxon>
        <taxon>Streptophyta</taxon>
        <taxon>Embryophyta</taxon>
        <taxon>Tracheophyta</taxon>
        <taxon>Spermatophyta</taxon>
        <taxon>Magnoliopsida</taxon>
        <taxon>eudicotyledons</taxon>
        <taxon>Gunneridae</taxon>
        <taxon>Pentapetalae</taxon>
        <taxon>rosids</taxon>
        <taxon>fabids</taxon>
        <taxon>Fabales</taxon>
        <taxon>Fabaceae</taxon>
        <taxon>Papilionoideae</taxon>
        <taxon>50 kb inversion clade</taxon>
        <taxon>NPAAA clade</taxon>
        <taxon>indigoferoid/millettioid clade</taxon>
        <taxon>Phaseoleae</taxon>
        <taxon>Canavalia</taxon>
    </lineage>
</organism>
<evidence type="ECO:0000313" key="2">
    <source>
        <dbReference type="Proteomes" id="UP001367508"/>
    </source>
</evidence>
<keyword evidence="2" id="KW-1185">Reference proteome</keyword>
<reference evidence="1 2" key="1">
    <citation type="submission" date="2024-01" db="EMBL/GenBank/DDBJ databases">
        <title>The genomes of 5 underutilized Papilionoideae crops provide insights into root nodulation and disease resistanc.</title>
        <authorList>
            <person name="Jiang F."/>
        </authorList>
    </citation>
    <scope>NUCLEOTIDE SEQUENCE [LARGE SCALE GENOMIC DNA]</scope>
    <source>
        <strain evidence="1">LVBAO_FW01</strain>
        <tissue evidence="1">Leaves</tissue>
    </source>
</reference>
<accession>A0AAN9KR99</accession>
<dbReference type="EMBL" id="JAYMYQ010000006">
    <property type="protein sequence ID" value="KAK7322450.1"/>
    <property type="molecule type" value="Genomic_DNA"/>
</dbReference>